<evidence type="ECO:0000256" key="6">
    <source>
        <dbReference type="ARBA" id="ARBA00023136"/>
    </source>
</evidence>
<keyword evidence="3" id="KW-1003">Cell membrane</keyword>
<name>A0A2W7I6U0_9FLAO</name>
<dbReference type="InterPro" id="IPR000390">
    <property type="entry name" value="Small_drug/metabolite_transptr"/>
</dbReference>
<feature type="transmembrane region" description="Helical" evidence="9">
    <location>
        <begin position="59"/>
        <end position="80"/>
    </location>
</feature>
<dbReference type="SUPFAM" id="SSF103481">
    <property type="entry name" value="Multidrug resistance efflux transporter EmrE"/>
    <property type="match status" value="1"/>
</dbReference>
<feature type="transmembrane region" description="Helical" evidence="9">
    <location>
        <begin position="32"/>
        <end position="52"/>
    </location>
</feature>
<dbReference type="PANTHER" id="PTHR30561">
    <property type="entry name" value="SMR FAMILY PROTON-DEPENDENT DRUG EFFLUX TRANSPORTER SUGE"/>
    <property type="match status" value="1"/>
</dbReference>
<proteinExistence type="inferred from homology"/>
<comment type="subcellular location">
    <subcellularLocation>
        <location evidence="1 8">Cell membrane</location>
        <topology evidence="1 8">Multi-pass membrane protein</topology>
    </subcellularLocation>
</comment>
<accession>A0A2W7I6U0</accession>
<evidence type="ECO:0000256" key="7">
    <source>
        <dbReference type="ARBA" id="ARBA00038032"/>
    </source>
</evidence>
<comment type="similarity">
    <text evidence="7 8">Belongs to the drug/metabolite transporter (DMT) superfamily. Small multidrug resistance (SMR) (TC 2.A.7.1) family.</text>
</comment>
<protein>
    <submittedName>
        <fullName evidence="10">Small multidrug resistance pump</fullName>
    </submittedName>
</protein>
<evidence type="ECO:0000256" key="8">
    <source>
        <dbReference type="RuleBase" id="RU003942"/>
    </source>
</evidence>
<dbReference type="GO" id="GO:0022857">
    <property type="term" value="F:transmembrane transporter activity"/>
    <property type="evidence" value="ECO:0007669"/>
    <property type="project" value="InterPro"/>
</dbReference>
<evidence type="ECO:0000256" key="1">
    <source>
        <dbReference type="ARBA" id="ARBA00004651"/>
    </source>
</evidence>
<dbReference type="InterPro" id="IPR037185">
    <property type="entry name" value="EmrE-like"/>
</dbReference>
<evidence type="ECO:0000313" key="10">
    <source>
        <dbReference type="EMBL" id="PZW42606.1"/>
    </source>
</evidence>
<evidence type="ECO:0000256" key="9">
    <source>
        <dbReference type="SAM" id="Phobius"/>
    </source>
</evidence>
<comment type="caution">
    <text evidence="10">The sequence shown here is derived from an EMBL/GenBank/DDBJ whole genome shotgun (WGS) entry which is preliminary data.</text>
</comment>
<evidence type="ECO:0000256" key="4">
    <source>
        <dbReference type="ARBA" id="ARBA00022692"/>
    </source>
</evidence>
<evidence type="ECO:0000256" key="5">
    <source>
        <dbReference type="ARBA" id="ARBA00022989"/>
    </source>
</evidence>
<dbReference type="RefSeq" id="WP_111540256.1">
    <property type="nucleotide sequence ID" value="NZ_QKYV01000002.1"/>
</dbReference>
<gene>
    <name evidence="10" type="ORF">LX95_00922</name>
</gene>
<evidence type="ECO:0000256" key="3">
    <source>
        <dbReference type="ARBA" id="ARBA00022475"/>
    </source>
</evidence>
<evidence type="ECO:0000256" key="2">
    <source>
        <dbReference type="ARBA" id="ARBA00022448"/>
    </source>
</evidence>
<keyword evidence="5 9" id="KW-1133">Transmembrane helix</keyword>
<dbReference type="GO" id="GO:0005886">
    <property type="term" value="C:plasma membrane"/>
    <property type="evidence" value="ECO:0007669"/>
    <property type="project" value="UniProtKB-SubCell"/>
</dbReference>
<dbReference type="Proteomes" id="UP000249542">
    <property type="component" value="Unassembled WGS sequence"/>
</dbReference>
<reference evidence="10 11" key="1">
    <citation type="submission" date="2018-06" db="EMBL/GenBank/DDBJ databases">
        <title>Genomic Encyclopedia of Archaeal and Bacterial Type Strains, Phase II (KMG-II): from individual species to whole genera.</title>
        <authorList>
            <person name="Goeker M."/>
        </authorList>
    </citation>
    <scope>NUCLEOTIDE SEQUENCE [LARGE SCALE GENOMIC DNA]</scope>
    <source>
        <strain evidence="10 11">DSM 15361</strain>
    </source>
</reference>
<feature type="transmembrane region" description="Helical" evidence="9">
    <location>
        <begin position="86"/>
        <end position="104"/>
    </location>
</feature>
<dbReference type="EMBL" id="QKYV01000002">
    <property type="protein sequence ID" value="PZW42606.1"/>
    <property type="molecule type" value="Genomic_DNA"/>
</dbReference>
<keyword evidence="11" id="KW-1185">Reference proteome</keyword>
<organism evidence="10 11">
    <name type="scientific">Mesonia algae</name>
    <dbReference type="NCBI Taxonomy" id="213248"/>
    <lineage>
        <taxon>Bacteria</taxon>
        <taxon>Pseudomonadati</taxon>
        <taxon>Bacteroidota</taxon>
        <taxon>Flavobacteriia</taxon>
        <taxon>Flavobacteriales</taxon>
        <taxon>Flavobacteriaceae</taxon>
        <taxon>Mesonia</taxon>
    </lineage>
</organism>
<dbReference type="AlphaFoldDB" id="A0A2W7I6U0"/>
<evidence type="ECO:0000313" key="11">
    <source>
        <dbReference type="Proteomes" id="UP000249542"/>
    </source>
</evidence>
<sequence length="108" mass="11733">MKWIYLLASIAFEVLGTTAMKMASQNGKNALLWNITVWVAYIICFGLLQYAMKFFELGTVYAIWSGIGISILAIIGYFAFGDSFSALKIGSIALIILGIIGLNMSGAH</sequence>
<keyword evidence="2" id="KW-0813">Transport</keyword>
<dbReference type="PANTHER" id="PTHR30561:SF1">
    <property type="entry name" value="MULTIDRUG TRANSPORTER EMRE"/>
    <property type="match status" value="1"/>
</dbReference>
<dbReference type="Gene3D" id="1.10.3730.20">
    <property type="match status" value="1"/>
</dbReference>
<keyword evidence="6 9" id="KW-0472">Membrane</keyword>
<dbReference type="Pfam" id="PF00893">
    <property type="entry name" value="Multi_Drug_Res"/>
    <property type="match status" value="1"/>
</dbReference>
<keyword evidence="4 8" id="KW-0812">Transmembrane</keyword>
<dbReference type="InterPro" id="IPR045324">
    <property type="entry name" value="Small_multidrug_res"/>
</dbReference>